<sequence>MLACGWHPLGQDWEIRRWETTKRALDDRYMFLDETNKYYCVDMKVLTKPSCEEEKKYYLSKHHFGTISIQIKL</sequence>
<proteinExistence type="predicted"/>
<evidence type="ECO:0000313" key="1">
    <source>
        <dbReference type="EMBL" id="KAK9139967.1"/>
    </source>
</evidence>
<organism evidence="1 2">
    <name type="scientific">Stephania cephalantha</name>
    <dbReference type="NCBI Taxonomy" id="152367"/>
    <lineage>
        <taxon>Eukaryota</taxon>
        <taxon>Viridiplantae</taxon>
        <taxon>Streptophyta</taxon>
        <taxon>Embryophyta</taxon>
        <taxon>Tracheophyta</taxon>
        <taxon>Spermatophyta</taxon>
        <taxon>Magnoliopsida</taxon>
        <taxon>Ranunculales</taxon>
        <taxon>Menispermaceae</taxon>
        <taxon>Menispermoideae</taxon>
        <taxon>Cissampelideae</taxon>
        <taxon>Stephania</taxon>
    </lineage>
</organism>
<reference evidence="1 2" key="1">
    <citation type="submission" date="2024-01" db="EMBL/GenBank/DDBJ databases">
        <title>Genome assemblies of Stephania.</title>
        <authorList>
            <person name="Yang L."/>
        </authorList>
    </citation>
    <scope>NUCLEOTIDE SEQUENCE [LARGE SCALE GENOMIC DNA]</scope>
    <source>
        <strain evidence="1">JXDWG</strain>
        <tissue evidence="1">Leaf</tissue>
    </source>
</reference>
<protein>
    <submittedName>
        <fullName evidence="1">Uncharacterized protein</fullName>
    </submittedName>
</protein>
<dbReference type="EMBL" id="JBBNAG010000004">
    <property type="protein sequence ID" value="KAK9139967.1"/>
    <property type="molecule type" value="Genomic_DNA"/>
</dbReference>
<keyword evidence="2" id="KW-1185">Reference proteome</keyword>
<accession>A0AAP0JW14</accession>
<gene>
    <name evidence="1" type="ORF">Scep_009648</name>
</gene>
<dbReference type="Proteomes" id="UP001419268">
    <property type="component" value="Unassembled WGS sequence"/>
</dbReference>
<name>A0AAP0JW14_9MAGN</name>
<comment type="caution">
    <text evidence="1">The sequence shown here is derived from an EMBL/GenBank/DDBJ whole genome shotgun (WGS) entry which is preliminary data.</text>
</comment>
<evidence type="ECO:0000313" key="2">
    <source>
        <dbReference type="Proteomes" id="UP001419268"/>
    </source>
</evidence>
<dbReference type="AlphaFoldDB" id="A0AAP0JW14"/>